<dbReference type="Proteomes" id="UP000265020">
    <property type="component" value="Unassembled WGS sequence"/>
</dbReference>
<proteinExistence type="predicted"/>
<organism evidence="1 2">
    <name type="scientific">Cyprinodon variegatus</name>
    <name type="common">Sheepshead minnow</name>
    <dbReference type="NCBI Taxonomy" id="28743"/>
    <lineage>
        <taxon>Eukaryota</taxon>
        <taxon>Metazoa</taxon>
        <taxon>Chordata</taxon>
        <taxon>Craniata</taxon>
        <taxon>Vertebrata</taxon>
        <taxon>Euteleostomi</taxon>
        <taxon>Actinopterygii</taxon>
        <taxon>Neopterygii</taxon>
        <taxon>Teleostei</taxon>
        <taxon>Neoteleostei</taxon>
        <taxon>Acanthomorphata</taxon>
        <taxon>Ovalentaria</taxon>
        <taxon>Atherinomorphae</taxon>
        <taxon>Cyprinodontiformes</taxon>
        <taxon>Cyprinodontidae</taxon>
        <taxon>Cyprinodon</taxon>
    </lineage>
</organism>
<reference evidence="1" key="2">
    <citation type="submission" date="2025-09" db="UniProtKB">
        <authorList>
            <consortium name="Ensembl"/>
        </authorList>
    </citation>
    <scope>IDENTIFICATION</scope>
</reference>
<keyword evidence="2" id="KW-1185">Reference proteome</keyword>
<accession>A0A3Q2DCH1</accession>
<evidence type="ECO:0000313" key="2">
    <source>
        <dbReference type="Proteomes" id="UP000265020"/>
    </source>
</evidence>
<name>A0A3Q2DCH1_CYPVA</name>
<dbReference type="STRING" id="28743.ENSCVAP00000016234"/>
<dbReference type="Ensembl" id="ENSCVAT00000024540.1">
    <property type="protein sequence ID" value="ENSCVAP00000016234.1"/>
    <property type="gene ID" value="ENSCVAG00000019138.1"/>
</dbReference>
<reference evidence="1" key="1">
    <citation type="submission" date="2025-08" db="UniProtKB">
        <authorList>
            <consortium name="Ensembl"/>
        </authorList>
    </citation>
    <scope>IDENTIFICATION</scope>
</reference>
<dbReference type="AlphaFoldDB" id="A0A3Q2DCH1"/>
<sequence length="50" mass="5759">LAKQTDGSSFMDPLKGILVAYFMPELCYDKFFLDLDFLDGEWVRPGFHSP</sequence>
<evidence type="ECO:0000313" key="1">
    <source>
        <dbReference type="Ensembl" id="ENSCVAP00000016234.1"/>
    </source>
</evidence>
<protein>
    <submittedName>
        <fullName evidence="1">Uncharacterized protein</fullName>
    </submittedName>
</protein>